<dbReference type="PANTHER" id="PTHR23199">
    <property type="entry name" value="NEUROTROPHIN 1-RELATED"/>
    <property type="match status" value="1"/>
</dbReference>
<keyword evidence="1" id="KW-0732">Signal</keyword>
<protein>
    <recommendedName>
        <fullName evidence="4">Spaetzle domain-containing protein</fullName>
    </recommendedName>
</protein>
<dbReference type="Pfam" id="PF16077">
    <property type="entry name" value="Spaetzle"/>
    <property type="match status" value="1"/>
</dbReference>
<dbReference type="GO" id="GO:0005615">
    <property type="term" value="C:extracellular space"/>
    <property type="evidence" value="ECO:0007669"/>
    <property type="project" value="UniProtKB-ARBA"/>
</dbReference>
<sequence length="90" mass="10486">MLICSRNPDEPCPYLSDSGILPMEYTTTCRQKFTFKRLLALNPNGTYTYVDNFRFPSCCQCYVKKEFLKLKSFGRGPTFKSRSETLEQAY</sequence>
<dbReference type="GO" id="GO:0005121">
    <property type="term" value="F:Toll binding"/>
    <property type="evidence" value="ECO:0007669"/>
    <property type="project" value="TreeGrafter"/>
</dbReference>
<dbReference type="InterPro" id="IPR029034">
    <property type="entry name" value="Cystine-knot_cytokine"/>
</dbReference>
<dbReference type="OrthoDB" id="6359065at2759"/>
<accession>A0A4Y2A5V1</accession>
<keyword evidence="3" id="KW-0325">Glycoprotein</keyword>
<dbReference type="Proteomes" id="UP000499080">
    <property type="component" value="Unassembled WGS sequence"/>
</dbReference>
<evidence type="ECO:0000256" key="1">
    <source>
        <dbReference type="ARBA" id="ARBA00022729"/>
    </source>
</evidence>
<dbReference type="PANTHER" id="PTHR23199:SF13">
    <property type="entry name" value="PROTEIN SPAETZLE 3"/>
    <property type="match status" value="1"/>
</dbReference>
<evidence type="ECO:0000256" key="2">
    <source>
        <dbReference type="ARBA" id="ARBA00023157"/>
    </source>
</evidence>
<dbReference type="AlphaFoldDB" id="A0A4Y2A5V1"/>
<feature type="domain" description="Spaetzle" evidence="4">
    <location>
        <begin position="3"/>
        <end position="63"/>
    </location>
</feature>
<keyword evidence="6" id="KW-1185">Reference proteome</keyword>
<dbReference type="GO" id="GO:0008083">
    <property type="term" value="F:growth factor activity"/>
    <property type="evidence" value="ECO:0007669"/>
    <property type="project" value="TreeGrafter"/>
</dbReference>
<dbReference type="Gene3D" id="2.10.90.10">
    <property type="entry name" value="Cystine-knot cytokines"/>
    <property type="match status" value="1"/>
</dbReference>
<proteinExistence type="predicted"/>
<gene>
    <name evidence="5" type="ORF">AVEN_253571_1</name>
</gene>
<organism evidence="5 6">
    <name type="scientific">Araneus ventricosus</name>
    <name type="common">Orbweaver spider</name>
    <name type="synonym">Epeira ventricosa</name>
    <dbReference type="NCBI Taxonomy" id="182803"/>
    <lineage>
        <taxon>Eukaryota</taxon>
        <taxon>Metazoa</taxon>
        <taxon>Ecdysozoa</taxon>
        <taxon>Arthropoda</taxon>
        <taxon>Chelicerata</taxon>
        <taxon>Arachnida</taxon>
        <taxon>Araneae</taxon>
        <taxon>Araneomorphae</taxon>
        <taxon>Entelegynae</taxon>
        <taxon>Araneoidea</taxon>
        <taxon>Araneidae</taxon>
        <taxon>Araneus</taxon>
    </lineage>
</organism>
<evidence type="ECO:0000256" key="3">
    <source>
        <dbReference type="ARBA" id="ARBA00023180"/>
    </source>
</evidence>
<dbReference type="GO" id="GO:0021556">
    <property type="term" value="P:central nervous system formation"/>
    <property type="evidence" value="ECO:0007669"/>
    <property type="project" value="TreeGrafter"/>
</dbReference>
<name>A0A4Y2A5V1_ARAVE</name>
<comment type="caution">
    <text evidence="5">The sequence shown here is derived from an EMBL/GenBank/DDBJ whole genome shotgun (WGS) entry which is preliminary data.</text>
</comment>
<dbReference type="GO" id="GO:0045087">
    <property type="term" value="P:innate immune response"/>
    <property type="evidence" value="ECO:0007669"/>
    <property type="project" value="TreeGrafter"/>
</dbReference>
<evidence type="ECO:0000313" key="5">
    <source>
        <dbReference type="EMBL" id="GBL75172.1"/>
    </source>
</evidence>
<keyword evidence="2" id="KW-1015">Disulfide bond</keyword>
<dbReference type="SUPFAM" id="SSF57501">
    <property type="entry name" value="Cystine-knot cytokines"/>
    <property type="match status" value="1"/>
</dbReference>
<evidence type="ECO:0000259" key="4">
    <source>
        <dbReference type="Pfam" id="PF16077"/>
    </source>
</evidence>
<reference evidence="5 6" key="1">
    <citation type="journal article" date="2019" name="Sci. Rep.">
        <title>Orb-weaving spider Araneus ventricosus genome elucidates the spidroin gene catalogue.</title>
        <authorList>
            <person name="Kono N."/>
            <person name="Nakamura H."/>
            <person name="Ohtoshi R."/>
            <person name="Moran D.A.P."/>
            <person name="Shinohara A."/>
            <person name="Yoshida Y."/>
            <person name="Fujiwara M."/>
            <person name="Mori M."/>
            <person name="Tomita M."/>
            <person name="Arakawa K."/>
        </authorList>
    </citation>
    <scope>NUCLEOTIDE SEQUENCE [LARGE SCALE GENOMIC DNA]</scope>
</reference>
<dbReference type="InterPro" id="IPR052444">
    <property type="entry name" value="Spz/Toll_ligand-like"/>
</dbReference>
<evidence type="ECO:0000313" key="6">
    <source>
        <dbReference type="Proteomes" id="UP000499080"/>
    </source>
</evidence>
<dbReference type="InterPro" id="IPR032104">
    <property type="entry name" value="Spaetzle"/>
</dbReference>
<dbReference type="EMBL" id="BGPR01155412">
    <property type="protein sequence ID" value="GBL75172.1"/>
    <property type="molecule type" value="Genomic_DNA"/>
</dbReference>